<keyword evidence="4" id="KW-1185">Reference proteome</keyword>
<dbReference type="PANTHER" id="PTHR43236">
    <property type="entry name" value="ANTITOXIN HIGA1"/>
    <property type="match status" value="1"/>
</dbReference>
<dbReference type="SUPFAM" id="SSF47413">
    <property type="entry name" value="lambda repressor-like DNA-binding domains"/>
    <property type="match status" value="1"/>
</dbReference>
<sequence length="366" mass="39396">METVQSWAEIGSRIAQTRESAGLSQGELASRIGVDRTAVVRMEQGERKVSALELFRIAETLDAPPAHFLTQPPAALVSRRKTLDSPADAATRAGYRLDIRLEEHARNAEWLVAEGFLTPPHLDDLLGCTEADPTALAREARRVAGIPPGPLGPMASVAERLGLYLTVAPEPAEGASLLLDSYGVSVISGHSAPGRRRWTAAHELGHHLLRDEYHSDAGVSASRDEREQAIDDFAGEFLLPEDEFDSVYRQAVGRGVSPREALIGIAADYRVSWSSTVSRALWLGLVGTRAARHLKADTPVRGDFLAVRGAEPVPDLETGATGTAWRQAVLAAWKAGAVSAARTVELLYGVLQESELPEQDLEDVGP</sequence>
<accession>A0ABZ1GJG2</accession>
<evidence type="ECO:0000313" key="3">
    <source>
        <dbReference type="EMBL" id="WSD06264.1"/>
    </source>
</evidence>
<dbReference type="InterPro" id="IPR010359">
    <property type="entry name" value="IrrE_HExxH"/>
</dbReference>
<dbReference type="GeneID" id="91543120"/>
<comment type="similarity">
    <text evidence="1">Belongs to the short-chain fatty acyl-CoA assimilation regulator (ScfR) family.</text>
</comment>
<dbReference type="Pfam" id="PF01381">
    <property type="entry name" value="HTH_3"/>
    <property type="match status" value="1"/>
</dbReference>
<proteinExistence type="inferred from homology"/>
<dbReference type="PROSITE" id="PS50943">
    <property type="entry name" value="HTH_CROC1"/>
    <property type="match status" value="1"/>
</dbReference>
<dbReference type="Gene3D" id="1.10.260.40">
    <property type="entry name" value="lambda repressor-like DNA-binding domains"/>
    <property type="match status" value="1"/>
</dbReference>
<dbReference type="SMART" id="SM00530">
    <property type="entry name" value="HTH_XRE"/>
    <property type="match status" value="1"/>
</dbReference>
<dbReference type="InterPro" id="IPR010982">
    <property type="entry name" value="Lambda_DNA-bd_dom_sf"/>
</dbReference>
<name>A0ABZ1GJG2_9ACTN</name>
<feature type="domain" description="HTH cro/C1-type" evidence="2">
    <location>
        <begin position="14"/>
        <end position="68"/>
    </location>
</feature>
<organism evidence="3 4">
    <name type="scientific">Streptomyces hirsutus</name>
    <dbReference type="NCBI Taxonomy" id="35620"/>
    <lineage>
        <taxon>Bacteria</taxon>
        <taxon>Bacillati</taxon>
        <taxon>Actinomycetota</taxon>
        <taxon>Actinomycetes</taxon>
        <taxon>Kitasatosporales</taxon>
        <taxon>Streptomycetaceae</taxon>
        <taxon>Streptomyces</taxon>
    </lineage>
</organism>
<dbReference type="CDD" id="cd00093">
    <property type="entry name" value="HTH_XRE"/>
    <property type="match status" value="1"/>
</dbReference>
<dbReference type="RefSeq" id="WP_326752418.1">
    <property type="nucleotide sequence ID" value="NZ_CP109134.1"/>
</dbReference>
<evidence type="ECO:0000259" key="2">
    <source>
        <dbReference type="PROSITE" id="PS50943"/>
    </source>
</evidence>
<gene>
    <name evidence="3" type="ORF">OIE73_11080</name>
</gene>
<evidence type="ECO:0000256" key="1">
    <source>
        <dbReference type="ARBA" id="ARBA00007227"/>
    </source>
</evidence>
<protein>
    <submittedName>
        <fullName evidence="3">XRE family transcriptional regulator</fullName>
    </submittedName>
</protein>
<evidence type="ECO:0000313" key="4">
    <source>
        <dbReference type="Proteomes" id="UP001335325"/>
    </source>
</evidence>
<reference evidence="3 4" key="1">
    <citation type="submission" date="2022-10" db="EMBL/GenBank/DDBJ databases">
        <title>The complete genomes of actinobacterial strains from the NBC collection.</title>
        <authorList>
            <person name="Joergensen T.S."/>
            <person name="Alvarez Arevalo M."/>
            <person name="Sterndorff E.B."/>
            <person name="Faurdal D."/>
            <person name="Vuksanovic O."/>
            <person name="Mourched A.-S."/>
            <person name="Charusanti P."/>
            <person name="Shaw S."/>
            <person name="Blin K."/>
            <person name="Weber T."/>
        </authorList>
    </citation>
    <scope>NUCLEOTIDE SEQUENCE [LARGE SCALE GENOMIC DNA]</scope>
    <source>
        <strain evidence="3 4">NBC 01753</strain>
    </source>
</reference>
<dbReference type="Proteomes" id="UP001335325">
    <property type="component" value="Chromosome"/>
</dbReference>
<dbReference type="Gene3D" id="1.10.10.2910">
    <property type="match status" value="1"/>
</dbReference>
<dbReference type="InterPro" id="IPR001387">
    <property type="entry name" value="Cro/C1-type_HTH"/>
</dbReference>
<dbReference type="EMBL" id="CP109134">
    <property type="protein sequence ID" value="WSD06264.1"/>
    <property type="molecule type" value="Genomic_DNA"/>
</dbReference>
<dbReference type="PANTHER" id="PTHR43236:SF1">
    <property type="entry name" value="BLL7220 PROTEIN"/>
    <property type="match status" value="1"/>
</dbReference>
<dbReference type="InterPro" id="IPR052345">
    <property type="entry name" value="Rad_response_metalloprotease"/>
</dbReference>
<dbReference type="Pfam" id="PF06114">
    <property type="entry name" value="Peptidase_M78"/>
    <property type="match status" value="1"/>
</dbReference>